<organism evidence="3 4">
    <name type="scientific">Thalassobaculum fulvum</name>
    <dbReference type="NCBI Taxonomy" id="1633335"/>
    <lineage>
        <taxon>Bacteria</taxon>
        <taxon>Pseudomonadati</taxon>
        <taxon>Pseudomonadota</taxon>
        <taxon>Alphaproteobacteria</taxon>
        <taxon>Rhodospirillales</taxon>
        <taxon>Thalassobaculaceae</taxon>
        <taxon>Thalassobaculum</taxon>
    </lineage>
</organism>
<dbReference type="GO" id="GO:0005576">
    <property type="term" value="C:extracellular region"/>
    <property type="evidence" value="ECO:0007669"/>
    <property type="project" value="UniProtKB-SubCell"/>
</dbReference>
<dbReference type="InterPro" id="IPR011049">
    <property type="entry name" value="Serralysin-like_metalloprot_C"/>
</dbReference>
<dbReference type="RefSeq" id="WP_189992620.1">
    <property type="nucleotide sequence ID" value="NZ_BMZS01000009.1"/>
</dbReference>
<dbReference type="SUPFAM" id="SSF51120">
    <property type="entry name" value="beta-Roll"/>
    <property type="match status" value="2"/>
</dbReference>
<keyword evidence="4" id="KW-1185">Reference proteome</keyword>
<dbReference type="AlphaFoldDB" id="A0A918XUH0"/>
<dbReference type="Gene3D" id="2.150.10.10">
    <property type="entry name" value="Serralysin-like metalloprotease, C-terminal"/>
    <property type="match status" value="2"/>
</dbReference>
<evidence type="ECO:0000256" key="2">
    <source>
        <dbReference type="ARBA" id="ARBA00022525"/>
    </source>
</evidence>
<dbReference type="PRINTS" id="PR00313">
    <property type="entry name" value="CABNDNGRPT"/>
</dbReference>
<dbReference type="PANTHER" id="PTHR38340:SF1">
    <property type="entry name" value="S-LAYER PROTEIN"/>
    <property type="match status" value="1"/>
</dbReference>
<accession>A0A918XUH0</accession>
<dbReference type="InterPro" id="IPR018511">
    <property type="entry name" value="Hemolysin-typ_Ca-bd_CS"/>
</dbReference>
<evidence type="ECO:0000313" key="3">
    <source>
        <dbReference type="EMBL" id="GHD57204.1"/>
    </source>
</evidence>
<dbReference type="Proteomes" id="UP000630353">
    <property type="component" value="Unassembled WGS sequence"/>
</dbReference>
<reference evidence="3" key="1">
    <citation type="journal article" date="2014" name="Int. J. Syst. Evol. Microbiol.">
        <title>Complete genome sequence of Corynebacterium casei LMG S-19264T (=DSM 44701T), isolated from a smear-ripened cheese.</title>
        <authorList>
            <consortium name="US DOE Joint Genome Institute (JGI-PGF)"/>
            <person name="Walter F."/>
            <person name="Albersmeier A."/>
            <person name="Kalinowski J."/>
            <person name="Ruckert C."/>
        </authorList>
    </citation>
    <scope>NUCLEOTIDE SEQUENCE</scope>
    <source>
        <strain evidence="3">KCTC 42651</strain>
    </source>
</reference>
<gene>
    <name evidence="3" type="primary">wgeA</name>
    <name evidence="3" type="ORF">GCM10017083_38360</name>
</gene>
<dbReference type="GO" id="GO:0005509">
    <property type="term" value="F:calcium ion binding"/>
    <property type="evidence" value="ECO:0007669"/>
    <property type="project" value="InterPro"/>
</dbReference>
<dbReference type="EMBL" id="BMZS01000009">
    <property type="protein sequence ID" value="GHD57204.1"/>
    <property type="molecule type" value="Genomic_DNA"/>
</dbReference>
<evidence type="ECO:0000313" key="4">
    <source>
        <dbReference type="Proteomes" id="UP000630353"/>
    </source>
</evidence>
<comment type="caution">
    <text evidence="3">The sequence shown here is derived from an EMBL/GenBank/DDBJ whole genome shotgun (WGS) entry which is preliminary data.</text>
</comment>
<reference evidence="3" key="2">
    <citation type="submission" date="2020-09" db="EMBL/GenBank/DDBJ databases">
        <authorList>
            <person name="Sun Q."/>
            <person name="Kim S."/>
        </authorList>
    </citation>
    <scope>NUCLEOTIDE SEQUENCE</scope>
    <source>
        <strain evidence="3">KCTC 42651</strain>
    </source>
</reference>
<comment type="subcellular location">
    <subcellularLocation>
        <location evidence="1">Secreted</location>
    </subcellularLocation>
</comment>
<protein>
    <submittedName>
        <fullName evidence="3">Hemolysin expression modulating protein</fullName>
    </submittedName>
</protein>
<proteinExistence type="predicted"/>
<sequence>MPTLDSLDAFEALPFAESTITVTVDPVIVDTVDDDTLTGSARADRMFGGNGWDVLSGLADDDVIYGNTGLDTLDGGAGNDLLYGGQDDDLLKGGDGDDSLFGGLNSDTVYVLRNGELSLLAGRDTLSGGAGDDLIYGNQGNDLLFGGADDDTLYGGQGNDRLSGGEGRDILYGGLGADGFAYAAADEGRDTIHGFDVTEDQILIAGGVSVSTRTDLGDDVFIRLDTGTRITLIGVDDPDQVAVATL</sequence>
<evidence type="ECO:0000256" key="1">
    <source>
        <dbReference type="ARBA" id="ARBA00004613"/>
    </source>
</evidence>
<keyword evidence="2" id="KW-0964">Secreted</keyword>
<dbReference type="PROSITE" id="PS00330">
    <property type="entry name" value="HEMOLYSIN_CALCIUM"/>
    <property type="match status" value="4"/>
</dbReference>
<dbReference type="InterPro" id="IPR001343">
    <property type="entry name" value="Hemolysn_Ca-bd"/>
</dbReference>
<dbReference type="InterPro" id="IPR050557">
    <property type="entry name" value="RTX_toxin/Mannuronan_C5-epim"/>
</dbReference>
<dbReference type="Pfam" id="PF00353">
    <property type="entry name" value="HemolysinCabind"/>
    <property type="match status" value="2"/>
</dbReference>
<name>A0A918XUH0_9PROT</name>
<dbReference type="PANTHER" id="PTHR38340">
    <property type="entry name" value="S-LAYER PROTEIN"/>
    <property type="match status" value="1"/>
</dbReference>